<comment type="caution">
    <text evidence="3">The sequence shown here is derived from an EMBL/GenBank/DDBJ whole genome shotgun (WGS) entry which is preliminary data.</text>
</comment>
<evidence type="ECO:0008006" key="5">
    <source>
        <dbReference type="Google" id="ProtNLM"/>
    </source>
</evidence>
<name>A0A5C6B4A5_9PLAN</name>
<sequence>MITATPRRRASAFDPMESIRCWGKPTRQPSHRRPAASDRSSQTRRSAEQRCNCLKERQFVVLPEMAWAKRLQITFLILATIIIGGVSAVDTYWTFKNQDFLYQYEQNPVGRWLMEQDGGDVALFMTFKMVGTLVVMCTIPLLYRFRAKWGITAGASVAGFQCLLFVYLNFGEYFVQL</sequence>
<accession>A0A5C6B4A5</accession>
<organism evidence="3 4">
    <name type="scientific">Symmachiella macrocystis</name>
    <dbReference type="NCBI Taxonomy" id="2527985"/>
    <lineage>
        <taxon>Bacteria</taxon>
        <taxon>Pseudomonadati</taxon>
        <taxon>Planctomycetota</taxon>
        <taxon>Planctomycetia</taxon>
        <taxon>Planctomycetales</taxon>
        <taxon>Planctomycetaceae</taxon>
        <taxon>Symmachiella</taxon>
    </lineage>
</organism>
<gene>
    <name evidence="3" type="ORF">CA54_51490</name>
</gene>
<keyword evidence="2" id="KW-1133">Transmembrane helix</keyword>
<keyword evidence="2" id="KW-0472">Membrane</keyword>
<protein>
    <recommendedName>
        <fullName evidence="5">DUF5658 domain-containing protein</fullName>
    </recommendedName>
</protein>
<dbReference type="AlphaFoldDB" id="A0A5C6B4A5"/>
<feature type="region of interest" description="Disordered" evidence="1">
    <location>
        <begin position="20"/>
        <end position="44"/>
    </location>
</feature>
<reference evidence="3 4" key="1">
    <citation type="submission" date="2019-02" db="EMBL/GenBank/DDBJ databases">
        <title>Deep-cultivation of Planctomycetes and their phenomic and genomic characterization uncovers novel biology.</title>
        <authorList>
            <person name="Wiegand S."/>
            <person name="Jogler M."/>
            <person name="Boedeker C."/>
            <person name="Pinto D."/>
            <person name="Vollmers J."/>
            <person name="Rivas-Marin E."/>
            <person name="Kohn T."/>
            <person name="Peeters S.H."/>
            <person name="Heuer A."/>
            <person name="Rast P."/>
            <person name="Oberbeckmann S."/>
            <person name="Bunk B."/>
            <person name="Jeske O."/>
            <person name="Meyerdierks A."/>
            <person name="Storesund J.E."/>
            <person name="Kallscheuer N."/>
            <person name="Luecker S."/>
            <person name="Lage O.M."/>
            <person name="Pohl T."/>
            <person name="Merkel B.J."/>
            <person name="Hornburger P."/>
            <person name="Mueller R.-W."/>
            <person name="Bruemmer F."/>
            <person name="Labrenz M."/>
            <person name="Spormann A.M."/>
            <person name="Op Den Camp H."/>
            <person name="Overmann J."/>
            <person name="Amann R."/>
            <person name="Jetten M.S.M."/>
            <person name="Mascher T."/>
            <person name="Medema M.H."/>
            <person name="Devos D.P."/>
            <person name="Kaster A.-K."/>
            <person name="Ovreas L."/>
            <person name="Rohde M."/>
            <person name="Galperin M.Y."/>
            <person name="Jogler C."/>
        </authorList>
    </citation>
    <scope>NUCLEOTIDE SEQUENCE [LARGE SCALE GENOMIC DNA]</scope>
    <source>
        <strain evidence="3 4">CA54</strain>
    </source>
</reference>
<evidence type="ECO:0000313" key="4">
    <source>
        <dbReference type="Proteomes" id="UP000320735"/>
    </source>
</evidence>
<dbReference type="Proteomes" id="UP000320735">
    <property type="component" value="Unassembled WGS sequence"/>
</dbReference>
<dbReference type="EMBL" id="SJPP01000003">
    <property type="protein sequence ID" value="TWU06750.1"/>
    <property type="molecule type" value="Genomic_DNA"/>
</dbReference>
<keyword evidence="2" id="KW-0812">Transmembrane</keyword>
<evidence type="ECO:0000256" key="1">
    <source>
        <dbReference type="SAM" id="MobiDB-lite"/>
    </source>
</evidence>
<keyword evidence="4" id="KW-1185">Reference proteome</keyword>
<feature type="transmembrane region" description="Helical" evidence="2">
    <location>
        <begin position="121"/>
        <end position="142"/>
    </location>
</feature>
<evidence type="ECO:0000256" key="2">
    <source>
        <dbReference type="SAM" id="Phobius"/>
    </source>
</evidence>
<proteinExistence type="predicted"/>
<evidence type="ECO:0000313" key="3">
    <source>
        <dbReference type="EMBL" id="TWU06750.1"/>
    </source>
</evidence>
<feature type="transmembrane region" description="Helical" evidence="2">
    <location>
        <begin position="73"/>
        <end position="95"/>
    </location>
</feature>
<feature type="transmembrane region" description="Helical" evidence="2">
    <location>
        <begin position="149"/>
        <end position="170"/>
    </location>
</feature>